<reference evidence="3" key="1">
    <citation type="submission" date="2025-08" db="UniProtKB">
        <authorList>
            <consortium name="RefSeq"/>
        </authorList>
    </citation>
    <scope>IDENTIFICATION</scope>
</reference>
<feature type="chain" id="PRO_5045822048" evidence="1">
    <location>
        <begin position="23"/>
        <end position="112"/>
    </location>
</feature>
<organism evidence="2 3">
    <name type="scientific">Gossypium hirsutum</name>
    <name type="common">Upland cotton</name>
    <name type="synonym">Gossypium mexicanum</name>
    <dbReference type="NCBI Taxonomy" id="3635"/>
    <lineage>
        <taxon>Eukaryota</taxon>
        <taxon>Viridiplantae</taxon>
        <taxon>Streptophyta</taxon>
        <taxon>Embryophyta</taxon>
        <taxon>Tracheophyta</taxon>
        <taxon>Spermatophyta</taxon>
        <taxon>Magnoliopsida</taxon>
        <taxon>eudicotyledons</taxon>
        <taxon>Gunneridae</taxon>
        <taxon>Pentapetalae</taxon>
        <taxon>rosids</taxon>
        <taxon>malvids</taxon>
        <taxon>Malvales</taxon>
        <taxon>Malvaceae</taxon>
        <taxon>Malvoideae</taxon>
        <taxon>Gossypium</taxon>
    </lineage>
</organism>
<sequence length="112" mass="12824">MLSNSRGSILMIFLVTVGPVKDERNICHCMQNDRQIKECYVHPSIHTFGIVSIEVQMNKLFSKGVSTVLANSTIDAFDDHEEIEVLAKRQLDLLTAQTWFSEHKRLKKKACF</sequence>
<accession>A0ABM3BH63</accession>
<gene>
    <name evidence="3" type="primary">LOC107942568</name>
</gene>
<proteinExistence type="predicted"/>
<evidence type="ECO:0000256" key="1">
    <source>
        <dbReference type="SAM" id="SignalP"/>
    </source>
</evidence>
<keyword evidence="1" id="KW-0732">Signal</keyword>
<name>A0ABM3BH63_GOSHI</name>
<dbReference type="GeneID" id="107942568"/>
<evidence type="ECO:0000313" key="3">
    <source>
        <dbReference type="RefSeq" id="XP_040966390.1"/>
    </source>
</evidence>
<dbReference type="PANTHER" id="PTHR46503">
    <property type="entry name" value="INTER-ALPHA-TRYPSIN INHIBITOR HEAVY CHAIN-LIKE PROTEIN"/>
    <property type="match status" value="1"/>
</dbReference>
<dbReference type="RefSeq" id="XP_040966390.1">
    <property type="nucleotide sequence ID" value="XM_041110456.1"/>
</dbReference>
<keyword evidence="2" id="KW-1185">Reference proteome</keyword>
<feature type="signal peptide" evidence="1">
    <location>
        <begin position="1"/>
        <end position="22"/>
    </location>
</feature>
<evidence type="ECO:0000313" key="2">
    <source>
        <dbReference type="Proteomes" id="UP000818029"/>
    </source>
</evidence>
<protein>
    <submittedName>
        <fullName evidence="3">Uncharacterized protein</fullName>
    </submittedName>
</protein>
<dbReference type="Proteomes" id="UP000818029">
    <property type="component" value="Unplaced"/>
</dbReference>
<dbReference type="PANTHER" id="PTHR46503:SF1">
    <property type="entry name" value="INTER-ALPHA-TRYPSIN INHIBITOR HEAVY CHAIN-LIKE PROTEIN"/>
    <property type="match status" value="1"/>
</dbReference>